<feature type="transmembrane region" description="Helical" evidence="6">
    <location>
        <begin position="295"/>
        <end position="315"/>
    </location>
</feature>
<dbReference type="InterPro" id="IPR050367">
    <property type="entry name" value="APC_superfamily"/>
</dbReference>
<evidence type="ECO:0000256" key="6">
    <source>
        <dbReference type="SAM" id="Phobius"/>
    </source>
</evidence>
<dbReference type="AlphaFoldDB" id="E6PH54"/>
<evidence type="ECO:0000256" key="4">
    <source>
        <dbReference type="ARBA" id="ARBA00022989"/>
    </source>
</evidence>
<feature type="transmembrane region" description="Helical" evidence="6">
    <location>
        <begin position="390"/>
        <end position="416"/>
    </location>
</feature>
<sequence length="539" mass="58668">MTDQHQPELKRSVTPWGSFSWGYSDVGADIFVGLGLVLGAAAGASNVAFLFAGIVYVCIGLAYTELAATYPVAGGGQYFVMRGLGDFLGFIAGWAVLLDFTIDVTLFAWSCVDYLSEVVPVLLNPIHPWIHFIAVFGLIAGLCLLNVLGVRESTTFNGVVSALDVISETSILFFGFLFAFRPELLVHTMTTQWPSTFNLMLGASYAIISFVGLESISQAAQETQRPASVIPRTSIALILTILIYALAYSNLALGMVPWHQIPLDAMGHAQTLWQWLGNNDNNGKAVALLAKEVPYFGAIAALYVPILGAILLLISSNSGVFGSSRIAYAMANAKLLPSIFQRVNRRFRTPAISIISFCAIAVVELIFAAWPSLDPGAAAFYAKFFHGEGGIGFLGDLYAFGAATSYSFVFLALIALRMNDPLSPRKFRIPFNIPMTYKGERVLFPVIGVLGFLGILSILVFTILTHDLGRIAGPAWLILGFIIFVIYRRKKGLPVFGSAPHDWRHEQIGILRDAGELELMDEYVACLKAREPARTVEAR</sequence>
<dbReference type="GO" id="GO:0005886">
    <property type="term" value="C:plasma membrane"/>
    <property type="evidence" value="ECO:0007669"/>
    <property type="project" value="UniProtKB-SubCell"/>
</dbReference>
<feature type="transmembrane region" description="Helical" evidence="6">
    <location>
        <begin position="234"/>
        <end position="256"/>
    </location>
</feature>
<keyword evidence="3 6" id="KW-0812">Transmembrane</keyword>
<accession>E6PH54</accession>
<evidence type="ECO:0000256" key="1">
    <source>
        <dbReference type="ARBA" id="ARBA00004651"/>
    </source>
</evidence>
<feature type="transmembrane region" description="Helical" evidence="6">
    <location>
        <begin position="47"/>
        <end position="66"/>
    </location>
</feature>
<feature type="transmembrane region" description="Helical" evidence="6">
    <location>
        <begin position="351"/>
        <end position="370"/>
    </location>
</feature>
<feature type="transmembrane region" description="Helical" evidence="6">
    <location>
        <begin position="21"/>
        <end position="41"/>
    </location>
</feature>
<evidence type="ECO:0000256" key="3">
    <source>
        <dbReference type="ARBA" id="ARBA00022692"/>
    </source>
</evidence>
<protein>
    <submittedName>
        <fullName evidence="7">Amino acid permease-associated region</fullName>
    </submittedName>
</protein>
<feature type="transmembrane region" description="Helical" evidence="6">
    <location>
        <begin position="442"/>
        <end position="465"/>
    </location>
</feature>
<organism evidence="7">
    <name type="scientific">mine drainage metagenome</name>
    <dbReference type="NCBI Taxonomy" id="410659"/>
    <lineage>
        <taxon>unclassified sequences</taxon>
        <taxon>metagenomes</taxon>
        <taxon>ecological metagenomes</taxon>
    </lineage>
</organism>
<evidence type="ECO:0000256" key="5">
    <source>
        <dbReference type="ARBA" id="ARBA00023136"/>
    </source>
</evidence>
<keyword evidence="4 6" id="KW-1133">Transmembrane helix</keyword>
<dbReference type="Gene3D" id="1.20.1740.10">
    <property type="entry name" value="Amino acid/polyamine transporter I"/>
    <property type="match status" value="1"/>
</dbReference>
<dbReference type="InterPro" id="IPR002293">
    <property type="entry name" value="AA/rel_permease1"/>
</dbReference>
<feature type="transmembrane region" description="Helical" evidence="6">
    <location>
        <begin position="87"/>
        <end position="109"/>
    </location>
</feature>
<comment type="subcellular location">
    <subcellularLocation>
        <location evidence="1">Cell membrane</location>
        <topology evidence="1">Multi-pass membrane protein</topology>
    </subcellularLocation>
</comment>
<evidence type="ECO:0000313" key="7">
    <source>
        <dbReference type="EMBL" id="CBH75792.1"/>
    </source>
</evidence>
<feature type="transmembrane region" description="Helical" evidence="6">
    <location>
        <begin position="471"/>
        <end position="487"/>
    </location>
</feature>
<comment type="caution">
    <text evidence="7">The sequence shown here is derived from an EMBL/GenBank/DDBJ whole genome shotgun (WGS) entry which is preliminary data.</text>
</comment>
<name>E6PH54_9ZZZZ</name>
<reference evidence="7" key="1">
    <citation type="submission" date="2009-10" db="EMBL/GenBank/DDBJ databases">
        <title>Diversity of trophic interactions inside an arsenic-rich microbial ecosystem.</title>
        <authorList>
            <person name="Bertin P.N."/>
            <person name="Heinrich-Salmeron A."/>
            <person name="Pelletier E."/>
            <person name="Goulhen-Chollet F."/>
            <person name="Arsene-Ploetze F."/>
            <person name="Gallien S."/>
            <person name="Calteau A."/>
            <person name="Vallenet D."/>
            <person name="Casiot C."/>
            <person name="Chane-Woon-Ming B."/>
            <person name="Giloteaux L."/>
            <person name="Barakat M."/>
            <person name="Bonnefoy V."/>
            <person name="Bruneel O."/>
            <person name="Chandler M."/>
            <person name="Cleiss J."/>
            <person name="Duran R."/>
            <person name="Elbaz-Poulichet F."/>
            <person name="Fonknechten N."/>
            <person name="Lauga B."/>
            <person name="Mornico D."/>
            <person name="Ortet P."/>
            <person name="Schaeffer C."/>
            <person name="Siguier P."/>
            <person name="Alexander Thil Smith A."/>
            <person name="Van Dorsselaer A."/>
            <person name="Weissenbach J."/>
            <person name="Medigue C."/>
            <person name="Le Paslier D."/>
        </authorList>
    </citation>
    <scope>NUCLEOTIDE SEQUENCE</scope>
</reference>
<evidence type="ECO:0000256" key="2">
    <source>
        <dbReference type="ARBA" id="ARBA00022475"/>
    </source>
</evidence>
<dbReference type="PIRSF" id="PIRSF006060">
    <property type="entry name" value="AA_transporter"/>
    <property type="match status" value="1"/>
</dbReference>
<proteinExistence type="predicted"/>
<feature type="transmembrane region" description="Helical" evidence="6">
    <location>
        <begin position="129"/>
        <end position="148"/>
    </location>
</feature>
<dbReference type="PANTHER" id="PTHR42770">
    <property type="entry name" value="AMINO ACID TRANSPORTER-RELATED"/>
    <property type="match status" value="1"/>
</dbReference>
<dbReference type="PANTHER" id="PTHR42770:SF11">
    <property type="entry name" value="INNER MEMBRANE TRANSPORT PROTEIN YBAT"/>
    <property type="match status" value="1"/>
</dbReference>
<dbReference type="GO" id="GO:0022857">
    <property type="term" value="F:transmembrane transporter activity"/>
    <property type="evidence" value="ECO:0007669"/>
    <property type="project" value="InterPro"/>
</dbReference>
<gene>
    <name evidence="7" type="ORF">CARN1_1190</name>
</gene>
<feature type="transmembrane region" description="Helical" evidence="6">
    <location>
        <begin position="192"/>
        <end position="213"/>
    </location>
</feature>
<feature type="transmembrane region" description="Helical" evidence="6">
    <location>
        <begin position="160"/>
        <end position="180"/>
    </location>
</feature>
<dbReference type="EMBL" id="CABL01000016">
    <property type="protein sequence ID" value="CBH75792.1"/>
    <property type="molecule type" value="Genomic_DNA"/>
</dbReference>
<keyword evidence="2" id="KW-1003">Cell membrane</keyword>
<dbReference type="Pfam" id="PF13520">
    <property type="entry name" value="AA_permease_2"/>
    <property type="match status" value="1"/>
</dbReference>
<keyword evidence="5 6" id="KW-0472">Membrane</keyword>